<organism evidence="1 2">
    <name type="scientific">Calycomorphotria hydatis</name>
    <dbReference type="NCBI Taxonomy" id="2528027"/>
    <lineage>
        <taxon>Bacteria</taxon>
        <taxon>Pseudomonadati</taxon>
        <taxon>Planctomycetota</taxon>
        <taxon>Planctomycetia</taxon>
        <taxon>Planctomycetales</taxon>
        <taxon>Planctomycetaceae</taxon>
        <taxon>Calycomorphotria</taxon>
    </lineage>
</organism>
<accession>A0A517TBB8</accession>
<reference evidence="1 2" key="1">
    <citation type="submission" date="2019-02" db="EMBL/GenBank/DDBJ databases">
        <title>Deep-cultivation of Planctomycetes and their phenomic and genomic characterization uncovers novel biology.</title>
        <authorList>
            <person name="Wiegand S."/>
            <person name="Jogler M."/>
            <person name="Boedeker C."/>
            <person name="Pinto D."/>
            <person name="Vollmers J."/>
            <person name="Rivas-Marin E."/>
            <person name="Kohn T."/>
            <person name="Peeters S.H."/>
            <person name="Heuer A."/>
            <person name="Rast P."/>
            <person name="Oberbeckmann S."/>
            <person name="Bunk B."/>
            <person name="Jeske O."/>
            <person name="Meyerdierks A."/>
            <person name="Storesund J.E."/>
            <person name="Kallscheuer N."/>
            <person name="Luecker S."/>
            <person name="Lage O.M."/>
            <person name="Pohl T."/>
            <person name="Merkel B.J."/>
            <person name="Hornburger P."/>
            <person name="Mueller R.-W."/>
            <person name="Bruemmer F."/>
            <person name="Labrenz M."/>
            <person name="Spormann A.M."/>
            <person name="Op den Camp H."/>
            <person name="Overmann J."/>
            <person name="Amann R."/>
            <person name="Jetten M.S.M."/>
            <person name="Mascher T."/>
            <person name="Medema M.H."/>
            <person name="Devos D.P."/>
            <person name="Kaster A.-K."/>
            <person name="Ovreas L."/>
            <person name="Rohde M."/>
            <person name="Galperin M.Y."/>
            <person name="Jogler C."/>
        </authorList>
    </citation>
    <scope>NUCLEOTIDE SEQUENCE [LARGE SCALE GENOMIC DNA]</scope>
    <source>
        <strain evidence="1 2">V22</strain>
    </source>
</reference>
<evidence type="ECO:0000313" key="2">
    <source>
        <dbReference type="Proteomes" id="UP000319976"/>
    </source>
</evidence>
<dbReference type="RefSeq" id="WP_145263935.1">
    <property type="nucleotide sequence ID" value="NZ_CP036316.1"/>
</dbReference>
<dbReference type="KEGG" id="chya:V22_29140"/>
<gene>
    <name evidence="1" type="ORF">V22_29140</name>
</gene>
<name>A0A517TBB8_9PLAN</name>
<keyword evidence="2" id="KW-1185">Reference proteome</keyword>
<dbReference type="InterPro" id="IPR036679">
    <property type="entry name" value="FlgN-like_sf"/>
</dbReference>
<proteinExistence type="predicted"/>
<dbReference type="Proteomes" id="UP000319976">
    <property type="component" value="Chromosome"/>
</dbReference>
<protein>
    <submittedName>
        <fullName evidence="1">FlgN protein</fullName>
    </submittedName>
</protein>
<dbReference type="SUPFAM" id="SSF140566">
    <property type="entry name" value="FlgN-like"/>
    <property type="match status" value="1"/>
</dbReference>
<dbReference type="GO" id="GO:0044780">
    <property type="term" value="P:bacterial-type flagellum assembly"/>
    <property type="evidence" value="ECO:0007669"/>
    <property type="project" value="InterPro"/>
</dbReference>
<dbReference type="OrthoDB" id="271411at2"/>
<sequence length="148" mass="16684">MAVAEIDWKACLQEQLQYCDALSQLQDRQNAAITSNEYESLILILREKQQWIERLTLLKREQDLTNRWRAERDHLPATERQECEQLLSTIETTLEQLATSQNENIVAITSAQRETQAALVAANNGAAVNSAYTEQAPAPTTGRLNLDG</sequence>
<evidence type="ECO:0000313" key="1">
    <source>
        <dbReference type="EMBL" id="QDT65655.1"/>
    </source>
</evidence>
<dbReference type="EMBL" id="CP036316">
    <property type="protein sequence ID" value="QDT65655.1"/>
    <property type="molecule type" value="Genomic_DNA"/>
</dbReference>
<dbReference type="AlphaFoldDB" id="A0A517TBB8"/>